<dbReference type="Proteomes" id="UP000192343">
    <property type="component" value="Unassembled WGS sequence"/>
</dbReference>
<dbReference type="OrthoDB" id="369397at2"/>
<name>A0A1Y1RZE3_9SPIO</name>
<comment type="caution">
    <text evidence="4">The sequence shown here is derived from an EMBL/GenBank/DDBJ whole genome shotgun (WGS) entry which is preliminary data.</text>
</comment>
<dbReference type="STRING" id="1963862.B4O97_07700"/>
<sequence length="169" mass="19539">MKDKIIIDLGQIMDDLFDATQNFGGAFKEGFRSHPGSPVFKWDDSVDYYPAYSYPPANIYFTADKSLVFEFALAGFNEKEISLEFKGDYMVLNAGLPEERRGDDEIKFLKRRLKFKEIADQKYYAPEDKFDRNAVKAIYRNGILTVSLPAREQAESHKEIKIEIVKEED</sequence>
<evidence type="ECO:0000259" key="3">
    <source>
        <dbReference type="PROSITE" id="PS01031"/>
    </source>
</evidence>
<reference evidence="4 5" key="1">
    <citation type="submission" date="2017-03" db="EMBL/GenBank/DDBJ databases">
        <title>Draft Genome sequence of Marispirochaeta sp. strain JC444.</title>
        <authorList>
            <person name="Shivani Y."/>
            <person name="Subhash Y."/>
            <person name="Sasikala C."/>
            <person name="Ramana C."/>
        </authorList>
    </citation>
    <scope>NUCLEOTIDE SEQUENCE [LARGE SCALE GENOMIC DNA]</scope>
    <source>
        <strain evidence="4 5">JC444</strain>
    </source>
</reference>
<dbReference type="InterPro" id="IPR002068">
    <property type="entry name" value="A-crystallin/Hsp20_dom"/>
</dbReference>
<dbReference type="EMBL" id="MWQY01000007">
    <property type="protein sequence ID" value="ORC35943.1"/>
    <property type="molecule type" value="Genomic_DNA"/>
</dbReference>
<dbReference type="RefSeq" id="WP_083049752.1">
    <property type="nucleotide sequence ID" value="NZ_MWQY01000007.1"/>
</dbReference>
<proteinExistence type="inferred from homology"/>
<dbReference type="Gene3D" id="2.60.40.790">
    <property type="match status" value="1"/>
</dbReference>
<comment type="similarity">
    <text evidence="1 2">Belongs to the small heat shock protein (HSP20) family.</text>
</comment>
<evidence type="ECO:0000313" key="5">
    <source>
        <dbReference type="Proteomes" id="UP000192343"/>
    </source>
</evidence>
<accession>A0A1Y1RZE3</accession>
<dbReference type="CDD" id="cd06464">
    <property type="entry name" value="ACD_sHsps-like"/>
    <property type="match status" value="1"/>
</dbReference>
<protein>
    <submittedName>
        <fullName evidence="4">Heat-shock protein Hsp20</fullName>
    </submittedName>
</protein>
<keyword evidence="5" id="KW-1185">Reference proteome</keyword>
<organism evidence="4 5">
    <name type="scientific">Marispirochaeta aestuarii</name>
    <dbReference type="NCBI Taxonomy" id="1963862"/>
    <lineage>
        <taxon>Bacteria</taxon>
        <taxon>Pseudomonadati</taxon>
        <taxon>Spirochaetota</taxon>
        <taxon>Spirochaetia</taxon>
        <taxon>Spirochaetales</taxon>
        <taxon>Spirochaetaceae</taxon>
        <taxon>Marispirochaeta</taxon>
    </lineage>
</organism>
<feature type="domain" description="SHSP" evidence="3">
    <location>
        <begin position="48"/>
        <end position="165"/>
    </location>
</feature>
<dbReference type="InterPro" id="IPR008978">
    <property type="entry name" value="HSP20-like_chaperone"/>
</dbReference>
<dbReference type="AlphaFoldDB" id="A0A1Y1RZE3"/>
<dbReference type="Pfam" id="PF00011">
    <property type="entry name" value="HSP20"/>
    <property type="match status" value="1"/>
</dbReference>
<dbReference type="PROSITE" id="PS01031">
    <property type="entry name" value="SHSP"/>
    <property type="match status" value="1"/>
</dbReference>
<evidence type="ECO:0000313" key="4">
    <source>
        <dbReference type="EMBL" id="ORC35943.1"/>
    </source>
</evidence>
<evidence type="ECO:0000256" key="2">
    <source>
        <dbReference type="RuleBase" id="RU003616"/>
    </source>
</evidence>
<gene>
    <name evidence="4" type="ORF">B4O97_07700</name>
</gene>
<dbReference type="SUPFAM" id="SSF49764">
    <property type="entry name" value="HSP20-like chaperones"/>
    <property type="match status" value="1"/>
</dbReference>
<evidence type="ECO:0000256" key="1">
    <source>
        <dbReference type="PROSITE-ProRule" id="PRU00285"/>
    </source>
</evidence>